<dbReference type="RefSeq" id="WP_069239687.1">
    <property type="nucleotide sequence ID" value="NZ_CP013421.1"/>
</dbReference>
<evidence type="ECO:0000313" key="8">
    <source>
        <dbReference type="Proteomes" id="UP000243680"/>
    </source>
</evidence>
<dbReference type="GO" id="GO:0000976">
    <property type="term" value="F:transcription cis-regulatory region binding"/>
    <property type="evidence" value="ECO:0007669"/>
    <property type="project" value="TreeGrafter"/>
</dbReference>
<dbReference type="PRINTS" id="PR00455">
    <property type="entry name" value="HTHTETR"/>
</dbReference>
<accession>A0A1B4LIP1</accession>
<keyword evidence="1" id="KW-0678">Repressor</keyword>
<keyword evidence="4" id="KW-0804">Transcription</keyword>
<evidence type="ECO:0000256" key="2">
    <source>
        <dbReference type="ARBA" id="ARBA00023015"/>
    </source>
</evidence>
<evidence type="ECO:0000256" key="4">
    <source>
        <dbReference type="ARBA" id="ARBA00023163"/>
    </source>
</evidence>
<dbReference type="InterPro" id="IPR009057">
    <property type="entry name" value="Homeodomain-like_sf"/>
</dbReference>
<sequence>MNTNTPSERLTERKRAAILDAAIEEFLAAGYDATSMDRIAARADVSKRTVYNHFPSKDALFAAILHRLWDATCTVGVSAYRADVPLREQLLVLLDRKLRLLSDEAFLALARVAIAAAIHSPERARDMVERFGEREEDVTVWIRAAAAAGRLSAPDPEFAAHQLHGIVKAFAFWPQVTMGQPPLEVPQQQKVAQAAADMFLTYYGRPADADSLAPARG</sequence>
<protein>
    <submittedName>
        <fullName evidence="7">TetR family transcriptional regulator</fullName>
    </submittedName>
</protein>
<keyword evidence="3 5" id="KW-0238">DNA-binding</keyword>
<dbReference type="InterPro" id="IPR001647">
    <property type="entry name" value="HTH_TetR"/>
</dbReference>
<dbReference type="Pfam" id="PF14246">
    <property type="entry name" value="TetR_C_7"/>
    <property type="match status" value="1"/>
</dbReference>
<dbReference type="InterPro" id="IPR039536">
    <property type="entry name" value="TetR_C_Proteobacteria"/>
</dbReference>
<dbReference type="InterPro" id="IPR036271">
    <property type="entry name" value="Tet_transcr_reg_TetR-rel_C_sf"/>
</dbReference>
<name>A0A1B4LIP1_9BURK</name>
<evidence type="ECO:0000256" key="3">
    <source>
        <dbReference type="ARBA" id="ARBA00023125"/>
    </source>
</evidence>
<dbReference type="Gene3D" id="1.10.357.10">
    <property type="entry name" value="Tetracycline Repressor, domain 2"/>
    <property type="match status" value="1"/>
</dbReference>
<dbReference type="FunFam" id="1.10.10.60:FF:000141">
    <property type="entry name" value="TetR family transcriptional regulator"/>
    <property type="match status" value="1"/>
</dbReference>
<feature type="DNA-binding region" description="H-T-H motif" evidence="5">
    <location>
        <begin position="35"/>
        <end position="54"/>
    </location>
</feature>
<dbReference type="EMBL" id="CP013421">
    <property type="protein sequence ID" value="AOJ77080.1"/>
    <property type="molecule type" value="Genomic_DNA"/>
</dbReference>
<dbReference type="Gene3D" id="1.10.10.60">
    <property type="entry name" value="Homeodomain-like"/>
    <property type="match status" value="1"/>
</dbReference>
<proteinExistence type="predicted"/>
<dbReference type="PROSITE" id="PS50977">
    <property type="entry name" value="HTH_TETR_2"/>
    <property type="match status" value="1"/>
</dbReference>
<dbReference type="GO" id="GO:0003700">
    <property type="term" value="F:DNA-binding transcription factor activity"/>
    <property type="evidence" value="ECO:0007669"/>
    <property type="project" value="TreeGrafter"/>
</dbReference>
<organism evidence="7 8">
    <name type="scientific">Burkholderia ubonensis</name>
    <dbReference type="NCBI Taxonomy" id="101571"/>
    <lineage>
        <taxon>Bacteria</taxon>
        <taxon>Pseudomonadati</taxon>
        <taxon>Pseudomonadota</taxon>
        <taxon>Betaproteobacteria</taxon>
        <taxon>Burkholderiales</taxon>
        <taxon>Burkholderiaceae</taxon>
        <taxon>Burkholderia</taxon>
        <taxon>Burkholderia cepacia complex</taxon>
    </lineage>
</organism>
<dbReference type="InterPro" id="IPR050109">
    <property type="entry name" value="HTH-type_TetR-like_transc_reg"/>
</dbReference>
<evidence type="ECO:0000313" key="7">
    <source>
        <dbReference type="EMBL" id="AOJ77080.1"/>
    </source>
</evidence>
<keyword evidence="2" id="KW-0805">Transcription regulation</keyword>
<dbReference type="AlphaFoldDB" id="A0A1B4LIP1"/>
<reference evidence="7 8" key="1">
    <citation type="submission" date="2015-12" db="EMBL/GenBank/DDBJ databases">
        <title>Diversity of Burkholderia near neighbor genomes.</title>
        <authorList>
            <person name="Sahl J."/>
            <person name="Wagner D."/>
            <person name="Keim P."/>
        </authorList>
    </citation>
    <scope>NUCLEOTIDE SEQUENCE [LARGE SCALE GENOMIC DNA]</scope>
    <source>
        <strain evidence="7 8">MSMB0783</strain>
    </source>
</reference>
<dbReference type="InterPro" id="IPR023772">
    <property type="entry name" value="DNA-bd_HTH_TetR-type_CS"/>
</dbReference>
<evidence type="ECO:0000259" key="6">
    <source>
        <dbReference type="PROSITE" id="PS50977"/>
    </source>
</evidence>
<dbReference type="Proteomes" id="UP000243680">
    <property type="component" value="Chromosome 3"/>
</dbReference>
<evidence type="ECO:0000256" key="5">
    <source>
        <dbReference type="PROSITE-ProRule" id="PRU00335"/>
    </source>
</evidence>
<gene>
    <name evidence="7" type="ORF">WJ35_18855</name>
</gene>
<dbReference type="Pfam" id="PF00440">
    <property type="entry name" value="TetR_N"/>
    <property type="match status" value="1"/>
</dbReference>
<dbReference type="SUPFAM" id="SSF46689">
    <property type="entry name" value="Homeodomain-like"/>
    <property type="match status" value="1"/>
</dbReference>
<evidence type="ECO:0000256" key="1">
    <source>
        <dbReference type="ARBA" id="ARBA00022491"/>
    </source>
</evidence>
<feature type="domain" description="HTH tetR-type" evidence="6">
    <location>
        <begin position="12"/>
        <end position="72"/>
    </location>
</feature>
<dbReference type="PANTHER" id="PTHR30055:SF224">
    <property type="entry name" value="TRANSCRIPTIONAL REGULATOR TETR FAMILY"/>
    <property type="match status" value="1"/>
</dbReference>
<dbReference type="SUPFAM" id="SSF48498">
    <property type="entry name" value="Tetracyclin repressor-like, C-terminal domain"/>
    <property type="match status" value="1"/>
</dbReference>
<dbReference type="PANTHER" id="PTHR30055">
    <property type="entry name" value="HTH-TYPE TRANSCRIPTIONAL REGULATOR RUTR"/>
    <property type="match status" value="1"/>
</dbReference>
<dbReference type="PROSITE" id="PS01081">
    <property type="entry name" value="HTH_TETR_1"/>
    <property type="match status" value="1"/>
</dbReference>